<dbReference type="EMBL" id="KZ613956">
    <property type="protein sequence ID" value="PMD33479.1"/>
    <property type="molecule type" value="Genomic_DNA"/>
</dbReference>
<gene>
    <name evidence="3" type="ORF">L207DRAFT_571619</name>
</gene>
<protein>
    <recommendedName>
        <fullName evidence="5">WSC domain-containing protein</fullName>
    </recommendedName>
</protein>
<evidence type="ECO:0008006" key="5">
    <source>
        <dbReference type="Google" id="ProtNLM"/>
    </source>
</evidence>
<proteinExistence type="predicted"/>
<keyword evidence="1" id="KW-1133">Transmembrane helix</keyword>
<evidence type="ECO:0000256" key="1">
    <source>
        <dbReference type="SAM" id="Phobius"/>
    </source>
</evidence>
<keyword evidence="1" id="KW-0812">Transmembrane</keyword>
<keyword evidence="4" id="KW-1185">Reference proteome</keyword>
<organism evidence="3 4">
    <name type="scientific">Hyaloscypha variabilis (strain UAMH 11265 / GT02V1 / F)</name>
    <name type="common">Meliniomyces variabilis</name>
    <dbReference type="NCBI Taxonomy" id="1149755"/>
    <lineage>
        <taxon>Eukaryota</taxon>
        <taxon>Fungi</taxon>
        <taxon>Dikarya</taxon>
        <taxon>Ascomycota</taxon>
        <taxon>Pezizomycotina</taxon>
        <taxon>Leotiomycetes</taxon>
        <taxon>Helotiales</taxon>
        <taxon>Hyaloscyphaceae</taxon>
        <taxon>Hyaloscypha</taxon>
        <taxon>Hyaloscypha variabilis</taxon>
    </lineage>
</organism>
<dbReference type="Proteomes" id="UP000235786">
    <property type="component" value="Unassembled WGS sequence"/>
</dbReference>
<sequence length="261" mass="27123">MTTFKGSASILEFLIIAAFAQLQVAHAWLGDDPQETNTVPLAIRSWKLEPTAAPMGDALELFKRQTQLPTSVCGYISNELTFSAAACCNTYYISTGTPTLTSCSFHTACYDSTAVAQCSGSCATNSDVLKCTYGSDSLCYTFTYTDIDYSILGCSATKSVVSVGQFAVASPTITPTFSSQVAPQSLPGWVTTTFTGVSFTNAPIGTVTASPVSTSASAISGGASTHVGVIAAAVIGAAALALVIGGLVLYFCLRKKTESRR</sequence>
<feature type="chain" id="PRO_5014451055" description="WSC domain-containing protein" evidence="2">
    <location>
        <begin position="28"/>
        <end position="261"/>
    </location>
</feature>
<reference evidence="3 4" key="1">
    <citation type="submission" date="2016-04" db="EMBL/GenBank/DDBJ databases">
        <title>A degradative enzymes factory behind the ericoid mycorrhizal symbiosis.</title>
        <authorList>
            <consortium name="DOE Joint Genome Institute"/>
            <person name="Martino E."/>
            <person name="Morin E."/>
            <person name="Grelet G."/>
            <person name="Kuo A."/>
            <person name="Kohler A."/>
            <person name="Daghino S."/>
            <person name="Barry K."/>
            <person name="Choi C."/>
            <person name="Cichocki N."/>
            <person name="Clum A."/>
            <person name="Copeland A."/>
            <person name="Hainaut M."/>
            <person name="Haridas S."/>
            <person name="Labutti K."/>
            <person name="Lindquist E."/>
            <person name="Lipzen A."/>
            <person name="Khouja H.-R."/>
            <person name="Murat C."/>
            <person name="Ohm R."/>
            <person name="Olson A."/>
            <person name="Spatafora J."/>
            <person name="Veneault-Fourrey C."/>
            <person name="Henrissat B."/>
            <person name="Grigoriev I."/>
            <person name="Martin F."/>
            <person name="Perotto S."/>
        </authorList>
    </citation>
    <scope>NUCLEOTIDE SEQUENCE [LARGE SCALE GENOMIC DNA]</scope>
    <source>
        <strain evidence="3 4">F</strain>
    </source>
</reference>
<evidence type="ECO:0000313" key="3">
    <source>
        <dbReference type="EMBL" id="PMD33479.1"/>
    </source>
</evidence>
<feature type="signal peptide" evidence="2">
    <location>
        <begin position="1"/>
        <end position="27"/>
    </location>
</feature>
<dbReference type="AlphaFoldDB" id="A0A2J6R4S4"/>
<dbReference type="OrthoDB" id="5347452at2759"/>
<feature type="transmembrane region" description="Helical" evidence="1">
    <location>
        <begin position="227"/>
        <end position="253"/>
    </location>
</feature>
<keyword evidence="2" id="KW-0732">Signal</keyword>
<evidence type="ECO:0000256" key="2">
    <source>
        <dbReference type="SAM" id="SignalP"/>
    </source>
</evidence>
<evidence type="ECO:0000313" key="4">
    <source>
        <dbReference type="Proteomes" id="UP000235786"/>
    </source>
</evidence>
<name>A0A2J6R4S4_HYAVF</name>
<keyword evidence="1" id="KW-0472">Membrane</keyword>
<accession>A0A2J6R4S4</accession>